<dbReference type="SUPFAM" id="SSF53756">
    <property type="entry name" value="UDP-Glycosyltransferase/glycogen phosphorylase"/>
    <property type="match status" value="1"/>
</dbReference>
<dbReference type="PANTHER" id="PTHR48046">
    <property type="entry name" value="UDP-GLYCOSYLTRANSFERASE 72E1"/>
    <property type="match status" value="1"/>
</dbReference>
<dbReference type="PANTHER" id="PTHR48046:SF1">
    <property type="entry name" value="GLYCOSYLTRANSFERASE-RELATED"/>
    <property type="match status" value="1"/>
</dbReference>
<keyword evidence="3 4" id="KW-0808">Transferase</keyword>
<dbReference type="AlphaFoldDB" id="A0A8T0P514"/>
<reference evidence="6" key="1">
    <citation type="submission" date="2020-05" db="EMBL/GenBank/DDBJ databases">
        <title>WGS assembly of Panicum virgatum.</title>
        <authorList>
            <person name="Lovell J.T."/>
            <person name="Jenkins J."/>
            <person name="Shu S."/>
            <person name="Juenger T.E."/>
            <person name="Schmutz J."/>
        </authorList>
    </citation>
    <scope>NUCLEOTIDE SEQUENCE</scope>
    <source>
        <strain evidence="6">AP13</strain>
    </source>
</reference>
<evidence type="ECO:0000256" key="4">
    <source>
        <dbReference type="RuleBase" id="RU003718"/>
    </source>
</evidence>
<dbReference type="InterPro" id="IPR002213">
    <property type="entry name" value="UDP_glucos_trans"/>
</dbReference>
<dbReference type="Pfam" id="PF00201">
    <property type="entry name" value="UDPGT"/>
    <property type="match status" value="1"/>
</dbReference>
<dbReference type="EMBL" id="CM029052">
    <property type="protein sequence ID" value="KAG2557241.1"/>
    <property type="molecule type" value="Genomic_DNA"/>
</dbReference>
<evidence type="ECO:0000256" key="2">
    <source>
        <dbReference type="ARBA" id="ARBA00022676"/>
    </source>
</evidence>
<dbReference type="PROSITE" id="PS00375">
    <property type="entry name" value="UDPGT"/>
    <property type="match status" value="1"/>
</dbReference>
<dbReference type="Gene3D" id="3.40.50.2000">
    <property type="entry name" value="Glycogen Phosphorylase B"/>
    <property type="match status" value="3"/>
</dbReference>
<evidence type="ECO:0000256" key="3">
    <source>
        <dbReference type="ARBA" id="ARBA00022679"/>
    </source>
</evidence>
<evidence type="ECO:0000313" key="7">
    <source>
        <dbReference type="Proteomes" id="UP000823388"/>
    </source>
</evidence>
<keyword evidence="7" id="KW-1185">Reference proteome</keyword>
<comment type="caution">
    <text evidence="6">The sequence shown here is derived from an EMBL/GenBank/DDBJ whole genome shotgun (WGS) entry which is preliminary data.</text>
</comment>
<protein>
    <recommendedName>
        <fullName evidence="5">Glycosyltransferase</fullName>
        <ecNumber evidence="5">2.4.1.-</ecNumber>
    </recommendedName>
</protein>
<dbReference type="Proteomes" id="UP000823388">
    <property type="component" value="Chromosome 8N"/>
</dbReference>
<evidence type="ECO:0000313" key="6">
    <source>
        <dbReference type="EMBL" id="KAG2557241.1"/>
    </source>
</evidence>
<keyword evidence="2 4" id="KW-0328">Glycosyltransferase</keyword>
<dbReference type="FunFam" id="3.40.50.2000:FF:000056">
    <property type="entry name" value="Glycosyltransferase"/>
    <property type="match status" value="1"/>
</dbReference>
<evidence type="ECO:0000256" key="1">
    <source>
        <dbReference type="ARBA" id="ARBA00009995"/>
    </source>
</evidence>
<sequence>MANGACDDGLPAAGPLHVAMLATPGMGHLIPLAELARRLASRYGATATLLTFASTASTTQRAFLASLPPGITSLRLPPVDLSDLPRSATIETRMRPPASWPSSPTSSARTDAARAAGVGRTYLFNPTNLHMLSLLLRLPELDATVPGEFRDLAEPVRLPGCVPIPGSDILSPLQDKGDPCYRWMLHHAARCREADAILVNSFDAVEPEAAAVLHRQQEPGRPPVYNVGPLILTETETKSSLRAACLEWLDRQPPRSVVFVSFGSGGALRTEQMRQLALGLELSGQRFLWVVRSPSDEGAVSDNYYDAESKEDPLVFLPEGFVERTKDVGFLVSSWAPQIEVLAHEATGGFLTHCGWNSTLESLVHGVPMVAWPLYAEQHQNAVMLAEGIGAAIRVPEPKRKETIAGAVKELMAGEQKGAAVRATVAELQKAALEGVGEGGAATTALAEVVDKWAT</sequence>
<dbReference type="CDD" id="cd03784">
    <property type="entry name" value="GT1_Gtf-like"/>
    <property type="match status" value="1"/>
</dbReference>
<gene>
    <name evidence="6" type="ORF">PVAP13_8NG163102</name>
</gene>
<dbReference type="GO" id="GO:0008194">
    <property type="term" value="F:UDP-glycosyltransferase activity"/>
    <property type="evidence" value="ECO:0007669"/>
    <property type="project" value="InterPro"/>
</dbReference>
<proteinExistence type="inferred from homology"/>
<accession>A0A8T0P514</accession>
<dbReference type="EC" id="2.4.1.-" evidence="5"/>
<comment type="similarity">
    <text evidence="1 4">Belongs to the UDP-glycosyltransferase family.</text>
</comment>
<name>A0A8T0P514_PANVG</name>
<organism evidence="6 7">
    <name type="scientific">Panicum virgatum</name>
    <name type="common">Blackwell switchgrass</name>
    <dbReference type="NCBI Taxonomy" id="38727"/>
    <lineage>
        <taxon>Eukaryota</taxon>
        <taxon>Viridiplantae</taxon>
        <taxon>Streptophyta</taxon>
        <taxon>Embryophyta</taxon>
        <taxon>Tracheophyta</taxon>
        <taxon>Spermatophyta</taxon>
        <taxon>Magnoliopsida</taxon>
        <taxon>Liliopsida</taxon>
        <taxon>Poales</taxon>
        <taxon>Poaceae</taxon>
        <taxon>PACMAD clade</taxon>
        <taxon>Panicoideae</taxon>
        <taxon>Panicodae</taxon>
        <taxon>Paniceae</taxon>
        <taxon>Panicinae</taxon>
        <taxon>Panicum</taxon>
        <taxon>Panicum sect. Hiantes</taxon>
    </lineage>
</organism>
<evidence type="ECO:0000256" key="5">
    <source>
        <dbReference type="RuleBase" id="RU362057"/>
    </source>
</evidence>
<dbReference type="InterPro" id="IPR035595">
    <property type="entry name" value="UDP_glycos_trans_CS"/>
</dbReference>